<dbReference type="GO" id="GO:0051082">
    <property type="term" value="F:unfolded protein binding"/>
    <property type="evidence" value="ECO:0007669"/>
    <property type="project" value="InterPro"/>
</dbReference>
<dbReference type="GO" id="GO:0005524">
    <property type="term" value="F:ATP binding"/>
    <property type="evidence" value="ECO:0007669"/>
    <property type="project" value="InterPro"/>
</dbReference>
<dbReference type="Proteomes" id="UP000886523">
    <property type="component" value="Unassembled WGS sequence"/>
</dbReference>
<gene>
    <name evidence="4" type="ORF">BS47DRAFT_1415858</name>
</gene>
<sequence length="106" mass="11987">MTEPDLVDKLGLHDGGLTSGLDISMIRQFGVGFYSTYLIASLKKGRGREATKSYSKTEEVEDDEDGKKKKTKKVREVETENQEPNKTKPLWTRNLQDITAKEFGSF</sequence>
<protein>
    <submittedName>
        <fullName evidence="4">Uncharacterized protein</fullName>
    </submittedName>
</protein>
<keyword evidence="2" id="KW-0143">Chaperone</keyword>
<feature type="compositionally biased region" description="Basic and acidic residues" evidence="3">
    <location>
        <begin position="74"/>
        <end position="86"/>
    </location>
</feature>
<comment type="similarity">
    <text evidence="1">Belongs to the heat shock protein 90 family.</text>
</comment>
<dbReference type="Pfam" id="PF00183">
    <property type="entry name" value="HSP90"/>
    <property type="match status" value="1"/>
</dbReference>
<keyword evidence="5" id="KW-1185">Reference proteome</keyword>
<feature type="region of interest" description="Disordered" evidence="3">
    <location>
        <begin position="44"/>
        <end position="92"/>
    </location>
</feature>
<dbReference type="InterPro" id="IPR001404">
    <property type="entry name" value="Hsp90_fam"/>
</dbReference>
<evidence type="ECO:0000313" key="4">
    <source>
        <dbReference type="EMBL" id="KAF9508562.1"/>
    </source>
</evidence>
<evidence type="ECO:0000313" key="5">
    <source>
        <dbReference type="Proteomes" id="UP000886523"/>
    </source>
</evidence>
<dbReference type="OrthoDB" id="28737at2759"/>
<evidence type="ECO:0000256" key="2">
    <source>
        <dbReference type="ARBA" id="ARBA00023186"/>
    </source>
</evidence>
<comment type="caution">
    <text evidence="4">The sequence shown here is derived from an EMBL/GenBank/DDBJ whole genome shotgun (WGS) entry which is preliminary data.</text>
</comment>
<dbReference type="EMBL" id="MU129056">
    <property type="protein sequence ID" value="KAF9508562.1"/>
    <property type="molecule type" value="Genomic_DNA"/>
</dbReference>
<accession>A0A9P6AN20</accession>
<reference evidence="4" key="1">
    <citation type="journal article" date="2020" name="Nat. Commun.">
        <title>Large-scale genome sequencing of mycorrhizal fungi provides insights into the early evolution of symbiotic traits.</title>
        <authorList>
            <person name="Miyauchi S."/>
            <person name="Kiss E."/>
            <person name="Kuo A."/>
            <person name="Drula E."/>
            <person name="Kohler A."/>
            <person name="Sanchez-Garcia M."/>
            <person name="Morin E."/>
            <person name="Andreopoulos B."/>
            <person name="Barry K.W."/>
            <person name="Bonito G."/>
            <person name="Buee M."/>
            <person name="Carver A."/>
            <person name="Chen C."/>
            <person name="Cichocki N."/>
            <person name="Clum A."/>
            <person name="Culley D."/>
            <person name="Crous P.W."/>
            <person name="Fauchery L."/>
            <person name="Girlanda M."/>
            <person name="Hayes R.D."/>
            <person name="Keri Z."/>
            <person name="LaButti K."/>
            <person name="Lipzen A."/>
            <person name="Lombard V."/>
            <person name="Magnuson J."/>
            <person name="Maillard F."/>
            <person name="Murat C."/>
            <person name="Nolan M."/>
            <person name="Ohm R.A."/>
            <person name="Pangilinan J."/>
            <person name="Pereira M.F."/>
            <person name="Perotto S."/>
            <person name="Peter M."/>
            <person name="Pfister S."/>
            <person name="Riley R."/>
            <person name="Sitrit Y."/>
            <person name="Stielow J.B."/>
            <person name="Szollosi G."/>
            <person name="Zifcakova L."/>
            <person name="Stursova M."/>
            <person name="Spatafora J.W."/>
            <person name="Tedersoo L."/>
            <person name="Vaario L.M."/>
            <person name="Yamada A."/>
            <person name="Yan M."/>
            <person name="Wang P."/>
            <person name="Xu J."/>
            <person name="Bruns T."/>
            <person name="Baldrian P."/>
            <person name="Vilgalys R."/>
            <person name="Dunand C."/>
            <person name="Henrissat B."/>
            <person name="Grigoriev I.V."/>
            <person name="Hibbett D."/>
            <person name="Nagy L.G."/>
            <person name="Martin F.M."/>
        </authorList>
    </citation>
    <scope>NUCLEOTIDE SEQUENCE</scope>
    <source>
        <strain evidence="4">UP504</strain>
    </source>
</reference>
<evidence type="ECO:0000256" key="3">
    <source>
        <dbReference type="SAM" id="MobiDB-lite"/>
    </source>
</evidence>
<dbReference type="GO" id="GO:0016887">
    <property type="term" value="F:ATP hydrolysis activity"/>
    <property type="evidence" value="ECO:0007669"/>
    <property type="project" value="InterPro"/>
</dbReference>
<organism evidence="4 5">
    <name type="scientific">Hydnum rufescens UP504</name>
    <dbReference type="NCBI Taxonomy" id="1448309"/>
    <lineage>
        <taxon>Eukaryota</taxon>
        <taxon>Fungi</taxon>
        <taxon>Dikarya</taxon>
        <taxon>Basidiomycota</taxon>
        <taxon>Agaricomycotina</taxon>
        <taxon>Agaricomycetes</taxon>
        <taxon>Cantharellales</taxon>
        <taxon>Hydnaceae</taxon>
        <taxon>Hydnum</taxon>
    </lineage>
</organism>
<name>A0A9P6AN20_9AGAM</name>
<dbReference type="GO" id="GO:0140662">
    <property type="term" value="F:ATP-dependent protein folding chaperone"/>
    <property type="evidence" value="ECO:0007669"/>
    <property type="project" value="InterPro"/>
</dbReference>
<feature type="compositionally biased region" description="Basic and acidic residues" evidence="3">
    <location>
        <begin position="47"/>
        <end position="58"/>
    </location>
</feature>
<evidence type="ECO:0000256" key="1">
    <source>
        <dbReference type="ARBA" id="ARBA00008239"/>
    </source>
</evidence>
<proteinExistence type="inferred from homology"/>
<dbReference type="AlphaFoldDB" id="A0A9P6AN20"/>
<dbReference type="PANTHER" id="PTHR11528">
    <property type="entry name" value="HEAT SHOCK PROTEIN 90 FAMILY MEMBER"/>
    <property type="match status" value="1"/>
</dbReference>